<evidence type="ECO:0000313" key="3">
    <source>
        <dbReference type="Proteomes" id="UP000231453"/>
    </source>
</evidence>
<dbReference type="EMBL" id="PFPL01000032">
    <property type="protein sequence ID" value="PIZ96192.1"/>
    <property type="molecule type" value="Genomic_DNA"/>
</dbReference>
<sequence>MYNLLDTIKQSAQDRKILKISYLEKDGSNDGWRYVEPYSFSTDHGEDGLFAWDVEKDGIRRFSIERISSAEITDQDYTPRYTVEI</sequence>
<gene>
    <name evidence="2" type="ORF">COX80_01880</name>
</gene>
<dbReference type="Proteomes" id="UP000231453">
    <property type="component" value="Unassembled WGS sequence"/>
</dbReference>
<evidence type="ECO:0000259" key="1">
    <source>
        <dbReference type="Pfam" id="PF13280"/>
    </source>
</evidence>
<dbReference type="PROSITE" id="PS52050">
    <property type="entry name" value="WYL"/>
    <property type="match status" value="1"/>
</dbReference>
<dbReference type="Pfam" id="PF13280">
    <property type="entry name" value="WYL"/>
    <property type="match status" value="1"/>
</dbReference>
<accession>A0A2M7VB28</accession>
<dbReference type="AlphaFoldDB" id="A0A2M7VB28"/>
<comment type="caution">
    <text evidence="2">The sequence shown here is derived from an EMBL/GenBank/DDBJ whole genome shotgun (WGS) entry which is preliminary data.</text>
</comment>
<proteinExistence type="predicted"/>
<organism evidence="2 3">
    <name type="scientific">Candidatus Magasanikbacteria bacterium CG_4_10_14_0_2_um_filter_33_14</name>
    <dbReference type="NCBI Taxonomy" id="1974636"/>
    <lineage>
        <taxon>Bacteria</taxon>
        <taxon>Candidatus Magasanikiibacteriota</taxon>
    </lineage>
</organism>
<feature type="domain" description="WYL" evidence="1">
    <location>
        <begin position="4"/>
        <end position="72"/>
    </location>
</feature>
<reference evidence="3" key="1">
    <citation type="submission" date="2017-09" db="EMBL/GenBank/DDBJ databases">
        <title>Depth-based differentiation of microbial function through sediment-hosted aquifers and enrichment of novel symbionts in the deep terrestrial subsurface.</title>
        <authorList>
            <person name="Probst A.J."/>
            <person name="Ladd B."/>
            <person name="Jarett J.K."/>
            <person name="Geller-Mcgrath D.E."/>
            <person name="Sieber C.M.K."/>
            <person name="Emerson J.B."/>
            <person name="Anantharaman K."/>
            <person name="Thomas B.C."/>
            <person name="Malmstrom R."/>
            <person name="Stieglmeier M."/>
            <person name="Klingl A."/>
            <person name="Woyke T."/>
            <person name="Ryan C.M."/>
            <person name="Banfield J.F."/>
        </authorList>
    </citation>
    <scope>NUCLEOTIDE SEQUENCE [LARGE SCALE GENOMIC DNA]</scope>
</reference>
<protein>
    <recommendedName>
        <fullName evidence="1">WYL domain-containing protein</fullName>
    </recommendedName>
</protein>
<dbReference type="InterPro" id="IPR026881">
    <property type="entry name" value="WYL_dom"/>
</dbReference>
<name>A0A2M7VB28_9BACT</name>
<evidence type="ECO:0000313" key="2">
    <source>
        <dbReference type="EMBL" id="PIZ96192.1"/>
    </source>
</evidence>